<accession>A0A843ADL8</accession>
<sequence>MASTLLSAVSGGSATKFVKISSLPSMGKQIPKVSKSILGASFINGLMKDHTNIGYNVTVSLSQYNES</sequence>
<proteinExistence type="predicted"/>
<dbReference type="Proteomes" id="UP000658733">
    <property type="component" value="Unassembled WGS sequence"/>
</dbReference>
<name>A0A843ADL8_METAZ</name>
<dbReference type="AlphaFoldDB" id="A0A843ADL8"/>
<protein>
    <submittedName>
        <fullName evidence="1">Uncharacterized protein</fullName>
    </submittedName>
</protein>
<gene>
    <name evidence="1" type="ORF">ISP01_00610</name>
</gene>
<evidence type="ECO:0000313" key="2">
    <source>
        <dbReference type="Proteomes" id="UP000658733"/>
    </source>
</evidence>
<reference evidence="1" key="1">
    <citation type="submission" date="2020-10" db="EMBL/GenBank/DDBJ databases">
        <title>Dehalococcoides mccartyi of a TCE/Cr reducing biochatode.</title>
        <authorList>
            <person name="Matturro B."/>
        </authorList>
    </citation>
    <scope>NUCLEOTIDE SEQUENCE</scope>
    <source>
        <strain evidence="1">Bin4</strain>
    </source>
</reference>
<comment type="caution">
    <text evidence="1">The sequence shown here is derived from an EMBL/GenBank/DDBJ whole genome shotgun (WGS) entry which is preliminary data.</text>
</comment>
<evidence type="ECO:0000313" key="1">
    <source>
        <dbReference type="EMBL" id="MBF4467881.1"/>
    </source>
</evidence>
<dbReference type="EMBL" id="JADIIN010000005">
    <property type="protein sequence ID" value="MBF4467881.1"/>
    <property type="molecule type" value="Genomic_DNA"/>
</dbReference>
<dbReference type="RefSeq" id="WP_278521552.1">
    <property type="nucleotide sequence ID" value="NZ_JADIIN010000005.1"/>
</dbReference>
<organism evidence="1 2">
    <name type="scientific">Methanobrevibacter arboriphilus</name>
    <dbReference type="NCBI Taxonomy" id="39441"/>
    <lineage>
        <taxon>Archaea</taxon>
        <taxon>Methanobacteriati</taxon>
        <taxon>Methanobacteriota</taxon>
        <taxon>Methanomada group</taxon>
        <taxon>Methanobacteria</taxon>
        <taxon>Methanobacteriales</taxon>
        <taxon>Methanobacteriaceae</taxon>
        <taxon>Methanobrevibacter</taxon>
    </lineage>
</organism>